<organism evidence="2">
    <name type="scientific">Thiolapillus brandeum</name>
    <dbReference type="NCBI Taxonomy" id="1076588"/>
    <lineage>
        <taxon>Bacteria</taxon>
        <taxon>Pseudomonadati</taxon>
        <taxon>Pseudomonadota</taxon>
        <taxon>Gammaproteobacteria</taxon>
        <taxon>Chromatiales</taxon>
        <taxon>Sedimenticolaceae</taxon>
        <taxon>Thiolapillus</taxon>
    </lineage>
</organism>
<evidence type="ECO:0008006" key="3">
    <source>
        <dbReference type="Google" id="ProtNLM"/>
    </source>
</evidence>
<keyword evidence="1" id="KW-1133">Transmembrane helix</keyword>
<proteinExistence type="predicted"/>
<keyword evidence="1" id="KW-0472">Membrane</keyword>
<dbReference type="AlphaFoldDB" id="A0A831WGD8"/>
<feature type="transmembrane region" description="Helical" evidence="1">
    <location>
        <begin position="41"/>
        <end position="63"/>
    </location>
</feature>
<name>A0A831WGD8_9GAMM</name>
<keyword evidence="1" id="KW-0812">Transmembrane</keyword>
<sequence>MLTKILFTLAVIAVVFAMVRFRDRPARKPAPLPVKKTGRPWIKVLAIAVIVLMLAGTAVIIYLNWRDSHQIMQVQVIDSGSGRVSNYKVYRGELQERRFVTVDGRQVQLAETERLEVAAAP</sequence>
<accession>A0A831WGD8</accession>
<dbReference type="Proteomes" id="UP000886339">
    <property type="component" value="Unassembled WGS sequence"/>
</dbReference>
<reference evidence="2" key="1">
    <citation type="journal article" date="2020" name="mSystems">
        <title>Genome- and Community-Level Interaction Insights into Carbon Utilization and Element Cycling Functions of Hydrothermarchaeota in Hydrothermal Sediment.</title>
        <authorList>
            <person name="Zhou Z."/>
            <person name="Liu Y."/>
            <person name="Xu W."/>
            <person name="Pan J."/>
            <person name="Luo Z.H."/>
            <person name="Li M."/>
        </authorList>
    </citation>
    <scope>NUCLEOTIDE SEQUENCE [LARGE SCALE GENOMIC DNA]</scope>
    <source>
        <strain evidence="2">HyVt-458</strain>
    </source>
</reference>
<evidence type="ECO:0000256" key="1">
    <source>
        <dbReference type="SAM" id="Phobius"/>
    </source>
</evidence>
<gene>
    <name evidence="2" type="ORF">ENJ12_11515</name>
</gene>
<comment type="caution">
    <text evidence="2">The sequence shown here is derived from an EMBL/GenBank/DDBJ whole genome shotgun (WGS) entry which is preliminary data.</text>
</comment>
<dbReference type="EMBL" id="DRLF01000396">
    <property type="protein sequence ID" value="HEC07476.1"/>
    <property type="molecule type" value="Genomic_DNA"/>
</dbReference>
<evidence type="ECO:0000313" key="2">
    <source>
        <dbReference type="EMBL" id="HEC07476.1"/>
    </source>
</evidence>
<protein>
    <recommendedName>
        <fullName evidence="3">Antitermination protein NusG</fullName>
    </recommendedName>
</protein>